<gene>
    <name evidence="2" type="ORF">HJG63_010468</name>
</gene>
<sequence>MPTSASPPYITENGEILHVDFTGETAFVGQRSSLSNVVRTWLPSLWAAFLHHDDHWVQLSTVESRRKKFDEGVGPCRGSAKANAATCSSARLTGHLATPSPDHPRTPHLLTPPHGGQGFGPCAGRGCASRPQRGVRTPWGKEPCKQSATKRHKARSTAVTQKARTDGEDRDTRRNRAAADTRPRTEA</sequence>
<dbReference type="Proteomes" id="UP000593571">
    <property type="component" value="Unassembled WGS sequence"/>
</dbReference>
<evidence type="ECO:0000313" key="3">
    <source>
        <dbReference type="Proteomes" id="UP000593571"/>
    </source>
</evidence>
<reference evidence="2 3" key="1">
    <citation type="journal article" date="2020" name="Nature">
        <title>Six reference-quality genomes reveal evolution of bat adaptations.</title>
        <authorList>
            <person name="Jebb D."/>
            <person name="Huang Z."/>
            <person name="Pippel M."/>
            <person name="Hughes G.M."/>
            <person name="Lavrichenko K."/>
            <person name="Devanna P."/>
            <person name="Winkler S."/>
            <person name="Jermiin L.S."/>
            <person name="Skirmuntt E.C."/>
            <person name="Katzourakis A."/>
            <person name="Burkitt-Gray L."/>
            <person name="Ray D.A."/>
            <person name="Sullivan K.A.M."/>
            <person name="Roscito J.G."/>
            <person name="Kirilenko B.M."/>
            <person name="Davalos L.M."/>
            <person name="Corthals A.P."/>
            <person name="Power M.L."/>
            <person name="Jones G."/>
            <person name="Ransome R.D."/>
            <person name="Dechmann D.K.N."/>
            <person name="Locatelli A.G."/>
            <person name="Puechmaille S.J."/>
            <person name="Fedrigo O."/>
            <person name="Jarvis E.D."/>
            <person name="Hiller M."/>
            <person name="Vernes S.C."/>
            <person name="Myers E.W."/>
            <person name="Teeling E.C."/>
        </authorList>
    </citation>
    <scope>NUCLEOTIDE SEQUENCE [LARGE SCALE GENOMIC DNA]</scope>
    <source>
        <strain evidence="2">MRouAeg1</strain>
        <tissue evidence="2">Muscle</tissue>
    </source>
</reference>
<accession>A0A7J8B7B7</accession>
<proteinExistence type="predicted"/>
<evidence type="ECO:0000256" key="1">
    <source>
        <dbReference type="SAM" id="MobiDB-lite"/>
    </source>
</evidence>
<feature type="region of interest" description="Disordered" evidence="1">
    <location>
        <begin position="93"/>
        <end position="187"/>
    </location>
</feature>
<organism evidence="2 3">
    <name type="scientific">Rousettus aegyptiacus</name>
    <name type="common">Egyptian fruit bat</name>
    <name type="synonym">Pteropus aegyptiacus</name>
    <dbReference type="NCBI Taxonomy" id="9407"/>
    <lineage>
        <taxon>Eukaryota</taxon>
        <taxon>Metazoa</taxon>
        <taxon>Chordata</taxon>
        <taxon>Craniata</taxon>
        <taxon>Vertebrata</taxon>
        <taxon>Euteleostomi</taxon>
        <taxon>Mammalia</taxon>
        <taxon>Eutheria</taxon>
        <taxon>Laurasiatheria</taxon>
        <taxon>Chiroptera</taxon>
        <taxon>Yinpterochiroptera</taxon>
        <taxon>Pteropodoidea</taxon>
        <taxon>Pteropodidae</taxon>
        <taxon>Rousettinae</taxon>
        <taxon>Rousettus</taxon>
    </lineage>
</organism>
<feature type="compositionally biased region" description="Basic and acidic residues" evidence="1">
    <location>
        <begin position="163"/>
        <end position="187"/>
    </location>
</feature>
<dbReference type="AlphaFoldDB" id="A0A7J8B7B7"/>
<name>A0A7J8B7B7_ROUAE</name>
<dbReference type="EMBL" id="JACASE010000021">
    <property type="protein sequence ID" value="KAF6394411.1"/>
    <property type="molecule type" value="Genomic_DNA"/>
</dbReference>
<protein>
    <submittedName>
        <fullName evidence="2">Uncharacterized protein</fullName>
    </submittedName>
</protein>
<comment type="caution">
    <text evidence="2">The sequence shown here is derived from an EMBL/GenBank/DDBJ whole genome shotgun (WGS) entry which is preliminary data.</text>
</comment>
<evidence type="ECO:0000313" key="2">
    <source>
        <dbReference type="EMBL" id="KAF6394411.1"/>
    </source>
</evidence>
<keyword evidence="3" id="KW-1185">Reference proteome</keyword>